<comment type="caution">
    <text evidence="1">The sequence shown here is derived from an EMBL/GenBank/DDBJ whole genome shotgun (WGS) entry which is preliminary data.</text>
</comment>
<keyword evidence="2" id="KW-1185">Reference proteome</keyword>
<dbReference type="EMBL" id="JAUIZM010000004">
    <property type="protein sequence ID" value="KAK1387136.1"/>
    <property type="molecule type" value="Genomic_DNA"/>
</dbReference>
<evidence type="ECO:0000313" key="2">
    <source>
        <dbReference type="Proteomes" id="UP001237642"/>
    </source>
</evidence>
<accession>A0AAD8MVR5</accession>
<organism evidence="1 2">
    <name type="scientific">Heracleum sosnowskyi</name>
    <dbReference type="NCBI Taxonomy" id="360622"/>
    <lineage>
        <taxon>Eukaryota</taxon>
        <taxon>Viridiplantae</taxon>
        <taxon>Streptophyta</taxon>
        <taxon>Embryophyta</taxon>
        <taxon>Tracheophyta</taxon>
        <taxon>Spermatophyta</taxon>
        <taxon>Magnoliopsida</taxon>
        <taxon>eudicotyledons</taxon>
        <taxon>Gunneridae</taxon>
        <taxon>Pentapetalae</taxon>
        <taxon>asterids</taxon>
        <taxon>campanulids</taxon>
        <taxon>Apiales</taxon>
        <taxon>Apiaceae</taxon>
        <taxon>Apioideae</taxon>
        <taxon>apioid superclade</taxon>
        <taxon>Tordylieae</taxon>
        <taxon>Tordyliinae</taxon>
        <taxon>Heracleum</taxon>
    </lineage>
</organism>
<sequence>MGFLNFCNLKAGDIILCRRGGTSDVRLTKALDLRFLHGVAYGTTWFGKWGYKFGHGSFGVTEDKYDRALQFFRTLRLNKIISDFKDTVRGRKIEQLVKSYRQVSEAPLGTISDLLQFVLSFVSKTPIQRKAALPSSTRAYHSDGNEIEKPISLSTFVSLANIDCRWPAKRIEYTVYVIVNLLNENRANADDKSSMTRQEV</sequence>
<proteinExistence type="predicted"/>
<name>A0AAD8MVR5_9APIA</name>
<dbReference type="PANTHER" id="PTHR46201:SF8">
    <property type="entry name" value="CHROMATIN REGULATOR PHD FAMILY"/>
    <property type="match status" value="1"/>
</dbReference>
<evidence type="ECO:0000313" key="1">
    <source>
        <dbReference type="EMBL" id="KAK1387136.1"/>
    </source>
</evidence>
<reference evidence="1" key="2">
    <citation type="submission" date="2023-05" db="EMBL/GenBank/DDBJ databases">
        <authorList>
            <person name="Schelkunov M.I."/>
        </authorList>
    </citation>
    <scope>NUCLEOTIDE SEQUENCE</scope>
    <source>
        <strain evidence="1">Hsosn_3</strain>
        <tissue evidence="1">Leaf</tissue>
    </source>
</reference>
<dbReference type="PANTHER" id="PTHR46201">
    <property type="entry name" value="PHD FINGER PROTEIN MALE MEIOCYTE DEATH 1-RELATED"/>
    <property type="match status" value="1"/>
</dbReference>
<protein>
    <submittedName>
        <fullName evidence="1">Uncharacterized protein</fullName>
    </submittedName>
</protein>
<dbReference type="Proteomes" id="UP001237642">
    <property type="component" value="Unassembled WGS sequence"/>
</dbReference>
<reference evidence="1" key="1">
    <citation type="submission" date="2023-02" db="EMBL/GenBank/DDBJ databases">
        <title>Genome of toxic invasive species Heracleum sosnowskyi carries increased number of genes despite the absence of recent whole-genome duplications.</title>
        <authorList>
            <person name="Schelkunov M."/>
            <person name="Shtratnikova V."/>
            <person name="Makarenko M."/>
            <person name="Klepikova A."/>
            <person name="Omelchenko D."/>
            <person name="Novikova G."/>
            <person name="Obukhova E."/>
            <person name="Bogdanov V."/>
            <person name="Penin A."/>
            <person name="Logacheva M."/>
        </authorList>
    </citation>
    <scope>NUCLEOTIDE SEQUENCE</scope>
    <source>
        <strain evidence="1">Hsosn_3</strain>
        <tissue evidence="1">Leaf</tissue>
    </source>
</reference>
<gene>
    <name evidence="1" type="ORF">POM88_015314</name>
</gene>
<dbReference type="AlphaFoldDB" id="A0AAD8MVR5"/>